<dbReference type="GO" id="GO:0003677">
    <property type="term" value="F:DNA binding"/>
    <property type="evidence" value="ECO:0007669"/>
    <property type="project" value="UniProtKB-KW"/>
</dbReference>
<evidence type="ECO:0000256" key="4">
    <source>
        <dbReference type="ARBA" id="ARBA00023163"/>
    </source>
</evidence>
<reference evidence="6" key="1">
    <citation type="submission" date="2020-10" db="EMBL/GenBank/DDBJ databases">
        <authorList>
            <person name="Gilroy R."/>
        </authorList>
    </citation>
    <scope>NUCLEOTIDE SEQUENCE</scope>
    <source>
        <strain evidence="6">ChiBcec6-7307</strain>
    </source>
</reference>
<dbReference type="PRINTS" id="PR00039">
    <property type="entry name" value="HTHLYSR"/>
</dbReference>
<sequence length="295" mass="33617">MANYDYYRIFYYVAQYRSFTKAAEILNNNQPNITRCMNNLESELNCRLFIRTNRGVSLTPEGERLLRRVSVAFRQLMMGEEELKRDQSLESGVVHIGCSETSMRLLLLEKLSRFHESYPHIRLHISSQSTPRAIAALENGHVDFSVVTTPVHIKKPLHETSLYPFRDILIGGLKYSYLAGKPHPIGDLCSLPFVSLCQGTGTRELYDQYFLRYNLPFHPDIETAIGDQILPMILHNLGIGFFPQELAAPAIARGEIVQIPLEEDTPQRQVCLIRDVSRSQSIAARKLIETLLPKA</sequence>
<dbReference type="InterPro" id="IPR036390">
    <property type="entry name" value="WH_DNA-bd_sf"/>
</dbReference>
<name>A0A9D1P021_9FIRM</name>
<dbReference type="Pfam" id="PF00126">
    <property type="entry name" value="HTH_1"/>
    <property type="match status" value="1"/>
</dbReference>
<dbReference type="FunFam" id="1.10.10.10:FF:000001">
    <property type="entry name" value="LysR family transcriptional regulator"/>
    <property type="match status" value="1"/>
</dbReference>
<accession>A0A9D1P021</accession>
<keyword evidence="4" id="KW-0804">Transcription</keyword>
<dbReference type="InterPro" id="IPR050950">
    <property type="entry name" value="HTH-type_LysR_regulators"/>
</dbReference>
<dbReference type="PANTHER" id="PTHR30419">
    <property type="entry name" value="HTH-TYPE TRANSCRIPTIONAL REGULATOR YBHD"/>
    <property type="match status" value="1"/>
</dbReference>
<organism evidence="6 7">
    <name type="scientific">Candidatus Merdiplasma excrementigallinarum</name>
    <dbReference type="NCBI Taxonomy" id="2840864"/>
    <lineage>
        <taxon>Bacteria</taxon>
        <taxon>Bacillati</taxon>
        <taxon>Bacillota</taxon>
        <taxon>Clostridia</taxon>
        <taxon>Lachnospirales</taxon>
        <taxon>Lachnospiraceae</taxon>
        <taxon>Lachnospiraceae incertae sedis</taxon>
        <taxon>Candidatus Merdiplasma</taxon>
    </lineage>
</organism>
<comment type="similarity">
    <text evidence="1">Belongs to the LysR transcriptional regulatory family.</text>
</comment>
<evidence type="ECO:0000256" key="3">
    <source>
        <dbReference type="ARBA" id="ARBA00023125"/>
    </source>
</evidence>
<evidence type="ECO:0000256" key="1">
    <source>
        <dbReference type="ARBA" id="ARBA00009437"/>
    </source>
</evidence>
<comment type="caution">
    <text evidence="6">The sequence shown here is derived from an EMBL/GenBank/DDBJ whole genome shotgun (WGS) entry which is preliminary data.</text>
</comment>
<protein>
    <submittedName>
        <fullName evidence="6">LysR family transcriptional regulator</fullName>
    </submittedName>
</protein>
<keyword evidence="2" id="KW-0805">Transcription regulation</keyword>
<proteinExistence type="inferred from homology"/>
<dbReference type="GO" id="GO:0005829">
    <property type="term" value="C:cytosol"/>
    <property type="evidence" value="ECO:0007669"/>
    <property type="project" value="TreeGrafter"/>
</dbReference>
<dbReference type="InterPro" id="IPR036388">
    <property type="entry name" value="WH-like_DNA-bd_sf"/>
</dbReference>
<dbReference type="AlphaFoldDB" id="A0A9D1P021"/>
<dbReference type="PROSITE" id="PS50931">
    <property type="entry name" value="HTH_LYSR"/>
    <property type="match status" value="1"/>
</dbReference>
<dbReference type="Gene3D" id="3.40.190.290">
    <property type="match status" value="1"/>
</dbReference>
<evidence type="ECO:0000259" key="5">
    <source>
        <dbReference type="PROSITE" id="PS50931"/>
    </source>
</evidence>
<gene>
    <name evidence="6" type="ORF">IAC80_07625</name>
</gene>
<dbReference type="Proteomes" id="UP000886889">
    <property type="component" value="Unassembled WGS sequence"/>
</dbReference>
<feature type="domain" description="HTH lysR-type" evidence="5">
    <location>
        <begin position="8"/>
        <end position="59"/>
    </location>
</feature>
<dbReference type="PANTHER" id="PTHR30419:SF8">
    <property type="entry name" value="NITROGEN ASSIMILATION TRANSCRIPTIONAL ACTIVATOR-RELATED"/>
    <property type="match status" value="1"/>
</dbReference>
<dbReference type="SUPFAM" id="SSF53850">
    <property type="entry name" value="Periplasmic binding protein-like II"/>
    <property type="match status" value="1"/>
</dbReference>
<dbReference type="GO" id="GO:0003700">
    <property type="term" value="F:DNA-binding transcription factor activity"/>
    <property type="evidence" value="ECO:0007669"/>
    <property type="project" value="InterPro"/>
</dbReference>
<dbReference type="InterPro" id="IPR000847">
    <property type="entry name" value="LysR_HTH_N"/>
</dbReference>
<reference evidence="6" key="2">
    <citation type="journal article" date="2021" name="PeerJ">
        <title>Extensive microbial diversity within the chicken gut microbiome revealed by metagenomics and culture.</title>
        <authorList>
            <person name="Gilroy R."/>
            <person name="Ravi A."/>
            <person name="Getino M."/>
            <person name="Pursley I."/>
            <person name="Horton D.L."/>
            <person name="Alikhan N.F."/>
            <person name="Baker D."/>
            <person name="Gharbi K."/>
            <person name="Hall N."/>
            <person name="Watson M."/>
            <person name="Adriaenssens E.M."/>
            <person name="Foster-Nyarko E."/>
            <person name="Jarju S."/>
            <person name="Secka A."/>
            <person name="Antonio M."/>
            <person name="Oren A."/>
            <person name="Chaudhuri R.R."/>
            <person name="La Ragione R."/>
            <person name="Hildebrand F."/>
            <person name="Pallen M.J."/>
        </authorList>
    </citation>
    <scope>NUCLEOTIDE SEQUENCE</scope>
    <source>
        <strain evidence="6">ChiBcec6-7307</strain>
    </source>
</reference>
<evidence type="ECO:0000313" key="6">
    <source>
        <dbReference type="EMBL" id="HIV23797.1"/>
    </source>
</evidence>
<dbReference type="Pfam" id="PF03466">
    <property type="entry name" value="LysR_substrate"/>
    <property type="match status" value="1"/>
</dbReference>
<keyword evidence="3" id="KW-0238">DNA-binding</keyword>
<dbReference type="Gene3D" id="1.10.10.10">
    <property type="entry name" value="Winged helix-like DNA-binding domain superfamily/Winged helix DNA-binding domain"/>
    <property type="match status" value="1"/>
</dbReference>
<dbReference type="CDD" id="cd05466">
    <property type="entry name" value="PBP2_LTTR_substrate"/>
    <property type="match status" value="1"/>
</dbReference>
<dbReference type="InterPro" id="IPR005119">
    <property type="entry name" value="LysR_subst-bd"/>
</dbReference>
<dbReference type="EMBL" id="DVOS01000062">
    <property type="protein sequence ID" value="HIV23797.1"/>
    <property type="molecule type" value="Genomic_DNA"/>
</dbReference>
<dbReference type="SUPFAM" id="SSF46785">
    <property type="entry name" value="Winged helix' DNA-binding domain"/>
    <property type="match status" value="1"/>
</dbReference>
<evidence type="ECO:0000313" key="7">
    <source>
        <dbReference type="Proteomes" id="UP000886889"/>
    </source>
</evidence>
<evidence type="ECO:0000256" key="2">
    <source>
        <dbReference type="ARBA" id="ARBA00023015"/>
    </source>
</evidence>